<dbReference type="NCBIfam" id="NF005457">
    <property type="entry name" value="PRK07051.1"/>
    <property type="match status" value="1"/>
</dbReference>
<evidence type="ECO:0000256" key="9">
    <source>
        <dbReference type="RuleBase" id="RU364072"/>
    </source>
</evidence>
<proteinExistence type="predicted"/>
<dbReference type="Pfam" id="PF00364">
    <property type="entry name" value="Biotin_lipoyl"/>
    <property type="match status" value="1"/>
</dbReference>
<dbReference type="GO" id="GO:0003989">
    <property type="term" value="F:acetyl-CoA carboxylase activity"/>
    <property type="evidence" value="ECO:0007669"/>
    <property type="project" value="InterPro"/>
</dbReference>
<reference evidence="11" key="2">
    <citation type="submission" date="2021-04" db="EMBL/GenBank/DDBJ databases">
        <authorList>
            <person name="Gilroy R."/>
        </authorList>
    </citation>
    <scope>NUCLEOTIDE SEQUENCE</scope>
    <source>
        <strain evidence="11">CHK160-9182</strain>
    </source>
</reference>
<dbReference type="GO" id="GO:0006633">
    <property type="term" value="P:fatty acid biosynthetic process"/>
    <property type="evidence" value="ECO:0007669"/>
    <property type="project" value="UniProtKB-KW"/>
</dbReference>
<organism evidence="11 12">
    <name type="scientific">Candidatus Ignatzschineria merdigallinarum</name>
    <dbReference type="NCBI Taxonomy" id="2838621"/>
    <lineage>
        <taxon>Bacteria</taxon>
        <taxon>Pseudomonadati</taxon>
        <taxon>Pseudomonadota</taxon>
        <taxon>Gammaproteobacteria</taxon>
        <taxon>Cardiobacteriales</taxon>
        <taxon>Ignatzschineriaceae</taxon>
        <taxon>Ignatzschineria</taxon>
    </lineage>
</organism>
<protein>
    <recommendedName>
        <fullName evidence="3 9">Biotin carboxyl carrier protein of acetyl-CoA carboxylase</fullName>
    </recommendedName>
</protein>
<evidence type="ECO:0000259" key="10">
    <source>
        <dbReference type="PROSITE" id="PS50968"/>
    </source>
</evidence>
<evidence type="ECO:0000256" key="7">
    <source>
        <dbReference type="ARBA" id="ARBA00023160"/>
    </source>
</evidence>
<evidence type="ECO:0000256" key="8">
    <source>
        <dbReference type="ARBA" id="ARBA00023267"/>
    </source>
</evidence>
<name>A0A9D1Q5W4_9GAMM</name>
<evidence type="ECO:0000313" key="12">
    <source>
        <dbReference type="Proteomes" id="UP000823934"/>
    </source>
</evidence>
<keyword evidence="8 9" id="KW-0092">Biotin</keyword>
<evidence type="ECO:0000256" key="2">
    <source>
        <dbReference type="ARBA" id="ARBA00005194"/>
    </source>
</evidence>
<comment type="pathway">
    <text evidence="2 9">Lipid metabolism; fatty acid biosynthesis.</text>
</comment>
<keyword evidence="11" id="KW-0436">Ligase</keyword>
<dbReference type="InterPro" id="IPR001882">
    <property type="entry name" value="Biotin_BS"/>
</dbReference>
<accession>A0A9D1Q5W4</accession>
<dbReference type="InterPro" id="IPR000089">
    <property type="entry name" value="Biotin_lipoyl"/>
</dbReference>
<reference evidence="11" key="1">
    <citation type="journal article" date="2021" name="PeerJ">
        <title>Extensive microbial diversity within the chicken gut microbiome revealed by metagenomics and culture.</title>
        <authorList>
            <person name="Gilroy R."/>
            <person name="Ravi A."/>
            <person name="Getino M."/>
            <person name="Pursley I."/>
            <person name="Horton D.L."/>
            <person name="Alikhan N.F."/>
            <person name="Baker D."/>
            <person name="Gharbi K."/>
            <person name="Hall N."/>
            <person name="Watson M."/>
            <person name="Adriaenssens E.M."/>
            <person name="Foster-Nyarko E."/>
            <person name="Jarju S."/>
            <person name="Secka A."/>
            <person name="Antonio M."/>
            <person name="Oren A."/>
            <person name="Chaudhuri R.R."/>
            <person name="La Ragione R."/>
            <person name="Hildebrand F."/>
            <person name="Pallen M.J."/>
        </authorList>
    </citation>
    <scope>NUCLEOTIDE SEQUENCE</scope>
    <source>
        <strain evidence="11">CHK160-9182</strain>
    </source>
</reference>
<feature type="domain" description="Lipoyl-binding" evidence="10">
    <location>
        <begin position="82"/>
        <end position="158"/>
    </location>
</feature>
<dbReference type="Gene3D" id="2.40.50.100">
    <property type="match status" value="1"/>
</dbReference>
<comment type="function">
    <text evidence="1 9">This protein is a component of the acetyl coenzyme A carboxylase complex; first, biotin carboxylase catalyzes the carboxylation of the carrier protein and then the transcarboxylase transfers the carboxyl group to form malonyl-CoA.</text>
</comment>
<evidence type="ECO:0000256" key="1">
    <source>
        <dbReference type="ARBA" id="ARBA00003761"/>
    </source>
</evidence>
<keyword evidence="6 9" id="KW-0443">Lipid metabolism</keyword>
<comment type="caution">
    <text evidence="11">The sequence shown here is derived from an EMBL/GenBank/DDBJ whole genome shotgun (WGS) entry which is preliminary data.</text>
</comment>
<dbReference type="EMBL" id="DXHP01000107">
    <property type="protein sequence ID" value="HIW06629.1"/>
    <property type="molecule type" value="Genomic_DNA"/>
</dbReference>
<dbReference type="PROSITE" id="PS00188">
    <property type="entry name" value="BIOTIN"/>
    <property type="match status" value="1"/>
</dbReference>
<dbReference type="PANTHER" id="PTHR45266">
    <property type="entry name" value="OXALOACETATE DECARBOXYLASE ALPHA CHAIN"/>
    <property type="match status" value="1"/>
</dbReference>
<dbReference type="NCBIfam" id="TIGR00531">
    <property type="entry name" value="BCCP"/>
    <property type="match status" value="1"/>
</dbReference>
<dbReference type="PANTHER" id="PTHR45266:SF3">
    <property type="entry name" value="OXALOACETATE DECARBOXYLASE ALPHA CHAIN"/>
    <property type="match status" value="1"/>
</dbReference>
<dbReference type="InterPro" id="IPR011053">
    <property type="entry name" value="Single_hybrid_motif"/>
</dbReference>
<gene>
    <name evidence="11" type="ORF">H9889_04820</name>
</gene>
<keyword evidence="7 9" id="KW-0275">Fatty acid biosynthesis</keyword>
<keyword evidence="5 9" id="KW-0276">Fatty acid metabolism</keyword>
<evidence type="ECO:0000256" key="4">
    <source>
        <dbReference type="ARBA" id="ARBA00022516"/>
    </source>
</evidence>
<dbReference type="SUPFAM" id="SSF51230">
    <property type="entry name" value="Single hybrid motif"/>
    <property type="match status" value="1"/>
</dbReference>
<sequence length="158" mass="17258">MDIKEIEKLVELIDKSSIDEIEITDGEESLRISRFPKETQVFAGQMPMMQQPQIAAPQTNVQMPSVATTAAPEAAAPAELSGKIVRSPMVGTFYRAASPTSDPFTEIDAQVNVGDVVCIIEAMKMFNQIEAELSGKVVKFLVENGEPVEFDQPLMILA</sequence>
<dbReference type="InterPro" id="IPR050709">
    <property type="entry name" value="Biotin_Carboxyl_Carrier/Decarb"/>
</dbReference>
<dbReference type="PRINTS" id="PR01071">
    <property type="entry name" value="ACOABIOTINCC"/>
</dbReference>
<dbReference type="Proteomes" id="UP000823934">
    <property type="component" value="Unassembled WGS sequence"/>
</dbReference>
<evidence type="ECO:0000256" key="3">
    <source>
        <dbReference type="ARBA" id="ARBA00017562"/>
    </source>
</evidence>
<evidence type="ECO:0000256" key="5">
    <source>
        <dbReference type="ARBA" id="ARBA00022832"/>
    </source>
</evidence>
<dbReference type="PROSITE" id="PS50968">
    <property type="entry name" value="BIOTINYL_LIPOYL"/>
    <property type="match status" value="1"/>
</dbReference>
<dbReference type="InterPro" id="IPR001249">
    <property type="entry name" value="AcCoA_biotinCC"/>
</dbReference>
<dbReference type="CDD" id="cd06850">
    <property type="entry name" value="biotinyl_domain"/>
    <property type="match status" value="1"/>
</dbReference>
<dbReference type="GO" id="GO:0009317">
    <property type="term" value="C:acetyl-CoA carboxylase complex"/>
    <property type="evidence" value="ECO:0007669"/>
    <property type="project" value="InterPro"/>
</dbReference>
<dbReference type="AlphaFoldDB" id="A0A9D1Q5W4"/>
<keyword evidence="4 9" id="KW-0444">Lipid biosynthesis</keyword>
<evidence type="ECO:0000313" key="11">
    <source>
        <dbReference type="EMBL" id="HIW06629.1"/>
    </source>
</evidence>
<evidence type="ECO:0000256" key="6">
    <source>
        <dbReference type="ARBA" id="ARBA00023098"/>
    </source>
</evidence>